<dbReference type="EMBL" id="JABANP010000301">
    <property type="protein sequence ID" value="KAF4684620.1"/>
    <property type="molecule type" value="Genomic_DNA"/>
</dbReference>
<reference evidence="2 3" key="1">
    <citation type="submission" date="2020-04" db="EMBL/GenBank/DDBJ databases">
        <title>Perkinsus olseni comparative genomics.</title>
        <authorList>
            <person name="Bogema D.R."/>
        </authorList>
    </citation>
    <scope>NUCLEOTIDE SEQUENCE [LARGE SCALE GENOMIC DNA]</scope>
    <source>
        <strain evidence="2">00978-12</strain>
    </source>
</reference>
<dbReference type="AlphaFoldDB" id="A0A7J6NM60"/>
<dbReference type="Proteomes" id="UP000541610">
    <property type="component" value="Unassembled WGS sequence"/>
</dbReference>
<comment type="caution">
    <text evidence="2">The sequence shown here is derived from an EMBL/GenBank/DDBJ whole genome shotgun (WGS) entry which is preliminary data.</text>
</comment>
<protein>
    <submittedName>
        <fullName evidence="2">Uncharacterized protein</fullName>
    </submittedName>
</protein>
<sequence>MAMSIFSELVQSDDVYCHNEAQYKLCVTVRSAEEDPSLQFGVTTFSKPPRKFVTEDMPFVWNTDDQCWIPRDRGSAEGRRAASEIRRTAKLEWFYFSTLKVCPGGDVITIFDTADESNLLVLTNIRASAKKRRPSLALGAVQPSRKRKRVSAPTTPSRQSNKGRGAASKGRANPRKGRSHGMPMGKFCNAEPIHGLASFWVDLMGDYKTVNGTFHFYGSEPSPETGFKELRSTGSLPLARYSLAHGPGDEVALWSVARELTEDRFIDSANDVLKIVGKETGLPSLNVDNIHIAFDQASMSMAAVFGSEDTFGSPALWVALNDTEACGVSSLSH</sequence>
<evidence type="ECO:0000313" key="3">
    <source>
        <dbReference type="Proteomes" id="UP000541610"/>
    </source>
</evidence>
<organism evidence="2 3">
    <name type="scientific">Perkinsus olseni</name>
    <name type="common">Perkinsus atlanticus</name>
    <dbReference type="NCBI Taxonomy" id="32597"/>
    <lineage>
        <taxon>Eukaryota</taxon>
        <taxon>Sar</taxon>
        <taxon>Alveolata</taxon>
        <taxon>Perkinsozoa</taxon>
        <taxon>Perkinsea</taxon>
        <taxon>Perkinsida</taxon>
        <taxon>Perkinsidae</taxon>
        <taxon>Perkinsus</taxon>
    </lineage>
</organism>
<name>A0A7J6NM60_PEROL</name>
<feature type="compositionally biased region" description="Polar residues" evidence="1">
    <location>
        <begin position="152"/>
        <end position="162"/>
    </location>
</feature>
<accession>A0A7J6NM60</accession>
<evidence type="ECO:0000313" key="2">
    <source>
        <dbReference type="EMBL" id="KAF4684620.1"/>
    </source>
</evidence>
<feature type="region of interest" description="Disordered" evidence="1">
    <location>
        <begin position="133"/>
        <end position="184"/>
    </location>
</feature>
<proteinExistence type="predicted"/>
<evidence type="ECO:0000256" key="1">
    <source>
        <dbReference type="SAM" id="MobiDB-lite"/>
    </source>
</evidence>
<gene>
    <name evidence="2" type="ORF">FOZ60_007638</name>
</gene>